<keyword evidence="5" id="KW-0472">Membrane</keyword>
<dbReference type="PANTHER" id="PTHR23409">
    <property type="entry name" value="RIBONUCLEOSIDE-DIPHOSPHATE REDUCTASE SMALL CHAIN"/>
    <property type="match status" value="1"/>
</dbReference>
<sequence>MANLKVERVGYKPFDYPWAYESWLMQQRIHWLPEEVPMADDVKQWNTELNAAEKNLLTQIFRFFTQSDVEVNGAYLKYFTQVFKSTEVLMMMTSFANMETVHIAAYSHLLDTIGMPETEYSAFMEYSEMKDKYDFLHSVNVDDDHSIAVAMAIFAAFTEGLSLFASFAMLMNFPRFNKMKGMGQIVTWSVRDETLHVQSMIKLFNTFVSENPSIWTDRLKTEITDACKKIVEMEDKFIDLAFEMGPIEGMTPQDVQNYIRFIADRRLRSLNIDPVYNIEKNPLPWMDLMLNADEHANFFEQRATEYAKASTRGNWDEAFDAMLESSTIESAVSPVNNQTWEESKLANVFKPLQEFGKSDA</sequence>
<keyword evidence="5" id="KW-0812">Transmembrane</keyword>
<dbReference type="InterPro" id="IPR033909">
    <property type="entry name" value="RNR_small"/>
</dbReference>
<name>A0A6N4RAB3_BLAVI</name>
<evidence type="ECO:0000256" key="3">
    <source>
        <dbReference type="PIRSR" id="PIRSR000355-1"/>
    </source>
</evidence>
<dbReference type="Gene3D" id="1.10.620.20">
    <property type="entry name" value="Ribonucleotide Reductase, subunit A"/>
    <property type="match status" value="1"/>
</dbReference>
<comment type="cofactor">
    <cofactor evidence="2 4">
        <name>Fe cation</name>
        <dbReference type="ChEBI" id="CHEBI:24875"/>
    </cofactor>
    <text evidence="2 4">Binds 2 iron ions per subunit.</text>
</comment>
<keyword evidence="2" id="KW-0215">Deoxyribonucleotide synthesis</keyword>
<dbReference type="CDD" id="cd01049">
    <property type="entry name" value="RNRR2"/>
    <property type="match status" value="1"/>
</dbReference>
<dbReference type="GO" id="GO:0004748">
    <property type="term" value="F:ribonucleoside-diphosphate reductase activity, thioredoxin disulfide as acceptor"/>
    <property type="evidence" value="ECO:0007669"/>
    <property type="project" value="UniProtKB-EC"/>
</dbReference>
<evidence type="ECO:0000313" key="7">
    <source>
        <dbReference type="Proteomes" id="UP000320948"/>
    </source>
</evidence>
<comment type="caution">
    <text evidence="6">The sequence shown here is derived from an EMBL/GenBank/DDBJ whole genome shotgun (WGS) entry which is preliminary data.</text>
</comment>
<dbReference type="Pfam" id="PF00268">
    <property type="entry name" value="Ribonuc_red_sm"/>
    <property type="match status" value="1"/>
</dbReference>
<dbReference type="PANTHER" id="PTHR23409:SF18">
    <property type="entry name" value="RIBONUCLEOSIDE-DIPHOSPHATE REDUCTASE SUBUNIT M2"/>
    <property type="match status" value="1"/>
</dbReference>
<dbReference type="InterPro" id="IPR009078">
    <property type="entry name" value="Ferritin-like_SF"/>
</dbReference>
<keyword evidence="2 4" id="KW-0479">Metal-binding</keyword>
<dbReference type="SUPFAM" id="SSF47240">
    <property type="entry name" value="Ferritin-like"/>
    <property type="match status" value="1"/>
</dbReference>
<dbReference type="PIRSF" id="PIRSF000355">
    <property type="entry name" value="NrdB"/>
    <property type="match status" value="1"/>
</dbReference>
<comment type="catalytic activity">
    <reaction evidence="2">
        <text>a 2'-deoxyribonucleoside 5'-diphosphate + [thioredoxin]-disulfide + H2O = a ribonucleoside 5'-diphosphate + [thioredoxin]-dithiol</text>
        <dbReference type="Rhea" id="RHEA:23252"/>
        <dbReference type="Rhea" id="RHEA-COMP:10698"/>
        <dbReference type="Rhea" id="RHEA-COMP:10700"/>
        <dbReference type="ChEBI" id="CHEBI:15377"/>
        <dbReference type="ChEBI" id="CHEBI:29950"/>
        <dbReference type="ChEBI" id="CHEBI:50058"/>
        <dbReference type="ChEBI" id="CHEBI:57930"/>
        <dbReference type="ChEBI" id="CHEBI:73316"/>
        <dbReference type="EC" id="1.17.4.1"/>
    </reaction>
</comment>
<dbReference type="EC" id="1.17.4.1" evidence="2"/>
<feature type="binding site" evidence="4">
    <location>
        <position position="102"/>
    </location>
    <ligand>
        <name>Fe cation</name>
        <dbReference type="ChEBI" id="CHEBI:24875"/>
        <label>1</label>
    </ligand>
</feature>
<dbReference type="AlphaFoldDB" id="A0A6N4RAB3"/>
<dbReference type="GO" id="GO:0009263">
    <property type="term" value="P:deoxyribonucleotide biosynthetic process"/>
    <property type="evidence" value="ECO:0007669"/>
    <property type="project" value="UniProtKB-KW"/>
</dbReference>
<keyword evidence="5" id="KW-1133">Transmembrane helix</keyword>
<evidence type="ECO:0000256" key="5">
    <source>
        <dbReference type="SAM" id="Phobius"/>
    </source>
</evidence>
<dbReference type="Proteomes" id="UP000320948">
    <property type="component" value="Unassembled WGS sequence"/>
</dbReference>
<gene>
    <name evidence="6" type="ORF">DI628_07505</name>
</gene>
<dbReference type="EMBL" id="VAFM01000002">
    <property type="protein sequence ID" value="TKW60984.1"/>
    <property type="molecule type" value="Genomic_DNA"/>
</dbReference>
<dbReference type="UniPathway" id="UPA00326"/>
<proteinExistence type="inferred from homology"/>
<evidence type="ECO:0000256" key="2">
    <source>
        <dbReference type="PIRNR" id="PIRNR000355"/>
    </source>
</evidence>
<feature type="binding site" evidence="4">
    <location>
        <position position="196"/>
    </location>
    <ligand>
        <name>Fe cation</name>
        <dbReference type="ChEBI" id="CHEBI:24875"/>
        <label>2</label>
    </ligand>
</feature>
<protein>
    <recommendedName>
        <fullName evidence="2">Ribonucleoside-diphosphate reductase subunit beta</fullName>
        <ecNumber evidence="2">1.17.4.1</ecNumber>
    </recommendedName>
</protein>
<feature type="binding site" evidence="4">
    <location>
        <position position="193"/>
    </location>
    <ligand>
        <name>Fe cation</name>
        <dbReference type="ChEBI" id="CHEBI:24875"/>
        <label>2</label>
    </ligand>
</feature>
<dbReference type="NCBIfam" id="NF007186">
    <property type="entry name" value="PRK09614.1-5"/>
    <property type="match status" value="1"/>
</dbReference>
<feature type="binding site" evidence="4">
    <location>
        <position position="99"/>
    </location>
    <ligand>
        <name>Fe cation</name>
        <dbReference type="ChEBI" id="CHEBI:24875"/>
        <label>2</label>
    </ligand>
</feature>
<reference evidence="6 7" key="1">
    <citation type="journal article" date="2017" name="Nat. Commun.">
        <title>In situ click chemistry generation of cyclooxygenase-2 inhibitors.</title>
        <authorList>
            <person name="Bhardwaj A."/>
            <person name="Kaur J."/>
            <person name="Wuest M."/>
            <person name="Wuest F."/>
        </authorList>
    </citation>
    <scope>NUCLEOTIDE SEQUENCE [LARGE SCALE GENOMIC DNA]</scope>
    <source>
        <strain evidence="6">S2_018_000_R2_106</strain>
    </source>
</reference>
<comment type="similarity">
    <text evidence="1 2">Belongs to the ribonucleoside diphosphate reductase small chain family.</text>
</comment>
<accession>A0A6N4RAB3</accession>
<feature type="transmembrane region" description="Helical" evidence="5">
    <location>
        <begin position="147"/>
        <end position="170"/>
    </location>
</feature>
<organism evidence="6 7">
    <name type="scientific">Blastochloris viridis</name>
    <name type="common">Rhodopseudomonas viridis</name>
    <dbReference type="NCBI Taxonomy" id="1079"/>
    <lineage>
        <taxon>Bacteria</taxon>
        <taxon>Pseudomonadati</taxon>
        <taxon>Pseudomonadota</taxon>
        <taxon>Alphaproteobacteria</taxon>
        <taxon>Hyphomicrobiales</taxon>
        <taxon>Blastochloridaceae</taxon>
        <taxon>Blastochloris</taxon>
    </lineage>
</organism>
<keyword evidence="2 6" id="KW-0560">Oxidoreductase</keyword>
<feature type="active site" evidence="3">
    <location>
        <position position="106"/>
    </location>
</feature>
<comment type="function">
    <text evidence="2">Provides the precursors necessary for DNA synthesis. Catalyzes the biosynthesis of deoxyribonucleotides from the corresponding ribonucleotides.</text>
</comment>
<dbReference type="InterPro" id="IPR000358">
    <property type="entry name" value="RNR_small_fam"/>
</dbReference>
<keyword evidence="2 4" id="KW-0408">Iron</keyword>
<evidence type="ECO:0000256" key="1">
    <source>
        <dbReference type="ARBA" id="ARBA00009303"/>
    </source>
</evidence>
<dbReference type="GO" id="GO:0046872">
    <property type="term" value="F:metal ion binding"/>
    <property type="evidence" value="ECO:0007669"/>
    <property type="project" value="UniProtKB-KW"/>
</dbReference>
<dbReference type="InterPro" id="IPR012348">
    <property type="entry name" value="RNR-like"/>
</dbReference>
<feature type="binding site" evidence="4">
    <location>
        <position position="159"/>
    </location>
    <ligand>
        <name>Fe cation</name>
        <dbReference type="ChEBI" id="CHEBI:24875"/>
        <label>2</label>
    </ligand>
</feature>
<evidence type="ECO:0000313" key="6">
    <source>
        <dbReference type="EMBL" id="TKW60984.1"/>
    </source>
</evidence>
<evidence type="ECO:0000256" key="4">
    <source>
        <dbReference type="PIRSR" id="PIRSR000355-2"/>
    </source>
</evidence>
<feature type="binding site" evidence="4">
    <location>
        <position position="68"/>
    </location>
    <ligand>
        <name>Fe cation</name>
        <dbReference type="ChEBI" id="CHEBI:24875"/>
        <label>1</label>
    </ligand>
</feature>
<feature type="binding site" evidence="4">
    <location>
        <position position="99"/>
    </location>
    <ligand>
        <name>Fe cation</name>
        <dbReference type="ChEBI" id="CHEBI:24875"/>
        <label>1</label>
    </ligand>
</feature>